<feature type="region of interest" description="Disordered" evidence="1">
    <location>
        <begin position="72"/>
        <end position="91"/>
    </location>
</feature>
<gene>
    <name evidence="2" type="ORF">DdX_02818</name>
</gene>
<feature type="compositionally biased region" description="Low complexity" evidence="1">
    <location>
        <begin position="76"/>
        <end position="91"/>
    </location>
</feature>
<accession>A0AAD4RCJ0</accession>
<organism evidence="2 3">
    <name type="scientific">Ditylenchus destructor</name>
    <dbReference type="NCBI Taxonomy" id="166010"/>
    <lineage>
        <taxon>Eukaryota</taxon>
        <taxon>Metazoa</taxon>
        <taxon>Ecdysozoa</taxon>
        <taxon>Nematoda</taxon>
        <taxon>Chromadorea</taxon>
        <taxon>Rhabditida</taxon>
        <taxon>Tylenchina</taxon>
        <taxon>Tylenchomorpha</taxon>
        <taxon>Sphaerularioidea</taxon>
        <taxon>Anguinidae</taxon>
        <taxon>Anguininae</taxon>
        <taxon>Ditylenchus</taxon>
    </lineage>
</organism>
<evidence type="ECO:0000313" key="3">
    <source>
        <dbReference type="Proteomes" id="UP001201812"/>
    </source>
</evidence>
<keyword evidence="3" id="KW-1185">Reference proteome</keyword>
<proteinExistence type="predicted"/>
<evidence type="ECO:0000256" key="1">
    <source>
        <dbReference type="SAM" id="MobiDB-lite"/>
    </source>
</evidence>
<dbReference type="Proteomes" id="UP001201812">
    <property type="component" value="Unassembled WGS sequence"/>
</dbReference>
<evidence type="ECO:0000313" key="2">
    <source>
        <dbReference type="EMBL" id="KAI1726123.1"/>
    </source>
</evidence>
<dbReference type="AlphaFoldDB" id="A0AAD4RCJ0"/>
<comment type="caution">
    <text evidence="2">The sequence shown here is derived from an EMBL/GenBank/DDBJ whole genome shotgun (WGS) entry which is preliminary data.</text>
</comment>
<reference evidence="2" key="1">
    <citation type="submission" date="2022-01" db="EMBL/GenBank/DDBJ databases">
        <title>Genome Sequence Resource for Two Populations of Ditylenchus destructor, the Migratory Endoparasitic Phytonematode.</title>
        <authorList>
            <person name="Zhang H."/>
            <person name="Lin R."/>
            <person name="Xie B."/>
        </authorList>
    </citation>
    <scope>NUCLEOTIDE SEQUENCE</scope>
    <source>
        <strain evidence="2">BazhouSP</strain>
    </source>
</reference>
<name>A0AAD4RCJ0_9BILA</name>
<dbReference type="EMBL" id="JAKKPZ010000002">
    <property type="protein sequence ID" value="KAI1726123.1"/>
    <property type="molecule type" value="Genomic_DNA"/>
</dbReference>
<sequence length="108" mass="11309">MKQLVAVIHIDRGAAPSNSIANSGELVGTGAPTSSFSLFFARLPHSISIHSKSPIALPRKGGIGKIGASLEQQKCQPQSTSPAQPAARPPQAYINNIPLSTEQLVNNQ</sequence>
<protein>
    <submittedName>
        <fullName evidence="2">Uncharacterized protein</fullName>
    </submittedName>
</protein>